<feature type="compositionally biased region" description="Acidic residues" evidence="1">
    <location>
        <begin position="337"/>
        <end position="353"/>
    </location>
</feature>
<name>A0A9P1FNW2_9DINO</name>
<feature type="region of interest" description="Disordered" evidence="1">
    <location>
        <begin position="326"/>
        <end position="412"/>
    </location>
</feature>
<feature type="compositionally biased region" description="Low complexity" evidence="1">
    <location>
        <begin position="138"/>
        <end position="149"/>
    </location>
</feature>
<dbReference type="Proteomes" id="UP001152797">
    <property type="component" value="Unassembled WGS sequence"/>
</dbReference>
<feature type="region of interest" description="Disordered" evidence="1">
    <location>
        <begin position="1"/>
        <end position="179"/>
    </location>
</feature>
<reference evidence="3" key="2">
    <citation type="submission" date="2024-04" db="EMBL/GenBank/DDBJ databases">
        <authorList>
            <person name="Chen Y."/>
            <person name="Shah S."/>
            <person name="Dougan E. K."/>
            <person name="Thang M."/>
            <person name="Chan C."/>
        </authorList>
    </citation>
    <scope>NUCLEOTIDE SEQUENCE [LARGE SCALE GENOMIC DNA]</scope>
</reference>
<dbReference type="EMBL" id="CAMXCT030000750">
    <property type="protein sequence ID" value="CAL4770118.1"/>
    <property type="molecule type" value="Genomic_DNA"/>
</dbReference>
<gene>
    <name evidence="2" type="ORF">C1SCF055_LOCUS10470</name>
</gene>
<proteinExistence type="predicted"/>
<feature type="compositionally biased region" description="Basic residues" evidence="1">
    <location>
        <begin position="71"/>
        <end position="104"/>
    </location>
</feature>
<evidence type="ECO:0000313" key="2">
    <source>
        <dbReference type="EMBL" id="CAI3982806.1"/>
    </source>
</evidence>
<feature type="compositionally biased region" description="Basic residues" evidence="1">
    <location>
        <begin position="358"/>
        <end position="398"/>
    </location>
</feature>
<evidence type="ECO:0000256" key="1">
    <source>
        <dbReference type="SAM" id="MobiDB-lite"/>
    </source>
</evidence>
<dbReference type="EMBL" id="CAMXCT010000750">
    <property type="protein sequence ID" value="CAI3982806.1"/>
    <property type="molecule type" value="Genomic_DNA"/>
</dbReference>
<dbReference type="OrthoDB" id="447287at2759"/>
<feature type="compositionally biased region" description="Polar residues" evidence="1">
    <location>
        <begin position="157"/>
        <end position="170"/>
    </location>
</feature>
<evidence type="ECO:0000313" key="4">
    <source>
        <dbReference type="Proteomes" id="UP001152797"/>
    </source>
</evidence>
<protein>
    <submittedName>
        <fullName evidence="2">Uncharacterized protein</fullName>
    </submittedName>
</protein>
<feature type="compositionally biased region" description="Low complexity" evidence="1">
    <location>
        <begin position="37"/>
        <end position="49"/>
    </location>
</feature>
<dbReference type="EMBL" id="CAMXCT020000750">
    <property type="protein sequence ID" value="CAL1136181.1"/>
    <property type="molecule type" value="Genomic_DNA"/>
</dbReference>
<feature type="compositionally biased region" description="Basic and acidic residues" evidence="1">
    <location>
        <begin position="50"/>
        <end position="63"/>
    </location>
</feature>
<sequence length="517" mass="58041">MSRLDTLEMVSPPKVPTPKKLSMTPEAVAPVDKVDTPSSDSQSKQPSPSERTRQFLQQKKEARASSAAKKAVAKPKASSKKTTPKKTNRKGTSAKKAKSTRMKLKKEVLAILDGGQQPTAATTEDSTKPSPKAKAKATPKASPKPSPKAQSRRARSQEATDVAQSAATEDQASDEEDTTEIDKLAHKLYMRYWRSMNKSRTTPAEIKALHKRFRYCKDQQSALYEDFLKCGGRWTESSIYKEITNTHIGKKRGVRRWLTKSQMRQHFDADIVEAIAHRKKSDPELAINEVRSHPEHEQLEQFLVLIEDEEEQVEENRVSDMFQLKQTKKSSSCNVTSEDDGDEEEEEESSGDEDSPKKPKKTKKGGKSKKGKVRNSKKQKKPKSKKKKSKKSKNKNKAKTVEDEQKEARKELVRKAKKVIQDLNKKIHDANSKKLSTTSWSETVRKAMLAEVDSQTGVLGKMRTNLQKALDMAAEDAVLEKYIKSATDAIDVFDSKMEPITGKKRRQGSSDNVSVKS</sequence>
<feature type="region of interest" description="Disordered" evidence="1">
    <location>
        <begin position="496"/>
        <end position="517"/>
    </location>
</feature>
<dbReference type="AlphaFoldDB" id="A0A9P1FNW2"/>
<organism evidence="2">
    <name type="scientific">Cladocopium goreaui</name>
    <dbReference type="NCBI Taxonomy" id="2562237"/>
    <lineage>
        <taxon>Eukaryota</taxon>
        <taxon>Sar</taxon>
        <taxon>Alveolata</taxon>
        <taxon>Dinophyceae</taxon>
        <taxon>Suessiales</taxon>
        <taxon>Symbiodiniaceae</taxon>
        <taxon>Cladocopium</taxon>
    </lineage>
</organism>
<accession>A0A9P1FNW2</accession>
<keyword evidence="4" id="KW-1185">Reference proteome</keyword>
<evidence type="ECO:0000313" key="3">
    <source>
        <dbReference type="EMBL" id="CAL1136181.1"/>
    </source>
</evidence>
<comment type="caution">
    <text evidence="2">The sequence shown here is derived from an EMBL/GenBank/DDBJ whole genome shotgun (WGS) entry which is preliminary data.</text>
</comment>
<reference evidence="2" key="1">
    <citation type="submission" date="2022-10" db="EMBL/GenBank/DDBJ databases">
        <authorList>
            <person name="Chen Y."/>
            <person name="Dougan E. K."/>
            <person name="Chan C."/>
            <person name="Rhodes N."/>
            <person name="Thang M."/>
        </authorList>
    </citation>
    <scope>NUCLEOTIDE SEQUENCE</scope>
</reference>
<feature type="compositionally biased region" description="Basic and acidic residues" evidence="1">
    <location>
        <begin position="399"/>
        <end position="412"/>
    </location>
</feature>